<sequence>MSERKKSIQKYRSNIGITIPAVGIKAGSIRCKSANFFL</sequence>
<comment type="caution">
    <text evidence="1">The sequence shown here is derived from an EMBL/GenBank/DDBJ whole genome shotgun (WGS) entry which is preliminary data.</text>
</comment>
<organism evidence="1 2">
    <name type="scientific">Leptospira alstonii serovar Sichuan str. 79601</name>
    <dbReference type="NCBI Taxonomy" id="1218565"/>
    <lineage>
        <taxon>Bacteria</taxon>
        <taxon>Pseudomonadati</taxon>
        <taxon>Spirochaetota</taxon>
        <taxon>Spirochaetia</taxon>
        <taxon>Leptospirales</taxon>
        <taxon>Leptospiraceae</taxon>
        <taxon>Leptospira</taxon>
    </lineage>
</organism>
<dbReference type="EMBL" id="ANIK01000091">
    <property type="protein sequence ID" value="EMJ92178.1"/>
    <property type="molecule type" value="Genomic_DNA"/>
</dbReference>
<reference evidence="1 2" key="1">
    <citation type="submission" date="2013-01" db="EMBL/GenBank/DDBJ databases">
        <authorList>
            <person name="Harkins D.M."/>
            <person name="Durkin A.S."/>
            <person name="Brinkac L.M."/>
            <person name="Haft D.H."/>
            <person name="Selengut J.D."/>
            <person name="Sanka R."/>
            <person name="DePew J."/>
            <person name="Purushe J."/>
            <person name="Galloway R.L."/>
            <person name="Vinetz J.M."/>
            <person name="Sutton G.G."/>
            <person name="Nierman W.C."/>
            <person name="Fouts D.E."/>
        </authorList>
    </citation>
    <scope>NUCLEOTIDE SEQUENCE [LARGE SCALE GENOMIC DNA]</scope>
    <source>
        <strain evidence="1 2">79601</strain>
    </source>
</reference>
<proteinExistence type="predicted"/>
<name>M6CTD1_9LEPT</name>
<dbReference type="AlphaFoldDB" id="M6CTD1"/>
<dbReference type="PATRIC" id="fig|1218565.3.peg.3685"/>
<protein>
    <submittedName>
        <fullName evidence="1">Uncharacterized protein</fullName>
    </submittedName>
</protein>
<accession>M6CTD1</accession>
<evidence type="ECO:0000313" key="2">
    <source>
        <dbReference type="Proteomes" id="UP000011988"/>
    </source>
</evidence>
<evidence type="ECO:0000313" key="1">
    <source>
        <dbReference type="EMBL" id="EMJ92178.1"/>
    </source>
</evidence>
<gene>
    <name evidence="1" type="ORF">LEP1GSC194_1944</name>
</gene>
<dbReference type="Proteomes" id="UP000011988">
    <property type="component" value="Unassembled WGS sequence"/>
</dbReference>